<dbReference type="Gene3D" id="2.60.120.330">
    <property type="entry name" value="B-lactam Antibiotic, Isopenicillin N Synthase, Chain"/>
    <property type="match status" value="1"/>
</dbReference>
<dbReference type="PANTHER" id="PTHR47991">
    <property type="entry name" value="OXOGLUTARATE/IRON-DEPENDENT DIOXYGENASE"/>
    <property type="match status" value="1"/>
</dbReference>
<dbReference type="AlphaFoldDB" id="A0AAP0M2G8"/>
<comment type="caution">
    <text evidence="3">The sequence shown here is derived from an EMBL/GenBank/DDBJ whole genome shotgun (WGS) entry which is preliminary data.</text>
</comment>
<dbReference type="SUPFAM" id="SSF51197">
    <property type="entry name" value="Clavaminate synthase-like"/>
    <property type="match status" value="1"/>
</dbReference>
<sequence>MASNSDETITKNIDAPTYVPSLPLRVDPLLVPERYIRNQEDRSQLNDTSDLSSEVPITDLSRLTMGDLEELYKLDLASKEWGLLSATTEFLEPPLEQKNKHAVPSDDIQGYGHAYVVSEQQILDSSDALILFVCPAEYRKLNFWPNTPKGLREIIDANSKEMKNVGKGALTLNFYNHGDGQSTAAYKLCV</sequence>
<keyword evidence="2" id="KW-0408">Iron</keyword>
<proteinExistence type="predicted"/>
<dbReference type="EMBL" id="JBCGBO010000006">
    <property type="protein sequence ID" value="KAK9193312.1"/>
    <property type="molecule type" value="Genomic_DNA"/>
</dbReference>
<reference evidence="3 4" key="1">
    <citation type="submission" date="2024-05" db="EMBL/GenBank/DDBJ databases">
        <title>Haplotype-resolved chromosome-level genome assembly of Huyou (Citrus changshanensis).</title>
        <authorList>
            <person name="Miao C."/>
            <person name="Chen W."/>
            <person name="Wu Y."/>
            <person name="Wang L."/>
            <person name="Zhao S."/>
            <person name="Grierson D."/>
            <person name="Xu C."/>
            <person name="Chen K."/>
        </authorList>
    </citation>
    <scope>NUCLEOTIDE SEQUENCE [LARGE SCALE GENOMIC DNA]</scope>
    <source>
        <strain evidence="3">01-14</strain>
        <tissue evidence="3">Leaf</tissue>
    </source>
</reference>
<dbReference type="InterPro" id="IPR027443">
    <property type="entry name" value="IPNS-like_sf"/>
</dbReference>
<evidence type="ECO:0000256" key="2">
    <source>
        <dbReference type="ARBA" id="ARBA00023004"/>
    </source>
</evidence>
<dbReference type="GO" id="GO:0046872">
    <property type="term" value="F:metal ion binding"/>
    <property type="evidence" value="ECO:0007669"/>
    <property type="project" value="UniProtKB-KW"/>
</dbReference>
<evidence type="ECO:0000313" key="3">
    <source>
        <dbReference type="EMBL" id="KAK9193312.1"/>
    </source>
</evidence>
<name>A0AAP0M2G8_9ROSI</name>
<organism evidence="3 4">
    <name type="scientific">Citrus x changshan-huyou</name>
    <dbReference type="NCBI Taxonomy" id="2935761"/>
    <lineage>
        <taxon>Eukaryota</taxon>
        <taxon>Viridiplantae</taxon>
        <taxon>Streptophyta</taxon>
        <taxon>Embryophyta</taxon>
        <taxon>Tracheophyta</taxon>
        <taxon>Spermatophyta</taxon>
        <taxon>Magnoliopsida</taxon>
        <taxon>eudicotyledons</taxon>
        <taxon>Gunneridae</taxon>
        <taxon>Pentapetalae</taxon>
        <taxon>rosids</taxon>
        <taxon>malvids</taxon>
        <taxon>Sapindales</taxon>
        <taxon>Rutaceae</taxon>
        <taxon>Aurantioideae</taxon>
        <taxon>Citrus</taxon>
    </lineage>
</organism>
<evidence type="ECO:0000256" key="1">
    <source>
        <dbReference type="ARBA" id="ARBA00022723"/>
    </source>
</evidence>
<dbReference type="InterPro" id="IPR050295">
    <property type="entry name" value="Plant_2OG-oxidoreductases"/>
</dbReference>
<gene>
    <name evidence="3" type="ORF">WN944_004009</name>
</gene>
<keyword evidence="4" id="KW-1185">Reference proteome</keyword>
<accession>A0AAP0M2G8</accession>
<dbReference type="Proteomes" id="UP001428341">
    <property type="component" value="Unassembled WGS sequence"/>
</dbReference>
<protein>
    <submittedName>
        <fullName evidence="3">Uncharacterized protein</fullName>
    </submittedName>
</protein>
<evidence type="ECO:0000313" key="4">
    <source>
        <dbReference type="Proteomes" id="UP001428341"/>
    </source>
</evidence>
<keyword evidence="1" id="KW-0479">Metal-binding</keyword>